<dbReference type="EMBL" id="CP138348">
    <property type="protein sequence ID" value="WPF88225.1"/>
    <property type="molecule type" value="Genomic_DNA"/>
</dbReference>
<reference evidence="1" key="1">
    <citation type="submission" date="2023-11" db="EMBL/GenBank/DDBJ databases">
        <title>Genome sequence of Cyanobacterium aponinum BCRC AL20115.</title>
        <authorList>
            <person name="Chang H.-Y."/>
            <person name="Lin K.-M."/>
            <person name="Hsueh H.-T."/>
            <person name="Chu H.-A."/>
            <person name="Kuo C.-H."/>
        </authorList>
    </citation>
    <scope>NUCLEOTIDE SEQUENCE</scope>
    <source>
        <strain evidence="1">AL20115</strain>
    </source>
</reference>
<dbReference type="SUPFAM" id="SSF46689">
    <property type="entry name" value="Homeodomain-like"/>
    <property type="match status" value="1"/>
</dbReference>
<protein>
    <submittedName>
        <fullName evidence="1">DUF433 domain-containing protein</fullName>
    </submittedName>
</protein>
<gene>
    <name evidence="1" type="ORF">SAY89_15715</name>
</gene>
<dbReference type="PANTHER" id="PTHR34849">
    <property type="entry name" value="SSL5025 PROTEIN"/>
    <property type="match status" value="1"/>
</dbReference>
<dbReference type="InterPro" id="IPR036388">
    <property type="entry name" value="WH-like_DNA-bd_sf"/>
</dbReference>
<dbReference type="InterPro" id="IPR009057">
    <property type="entry name" value="Homeodomain-like_sf"/>
</dbReference>
<evidence type="ECO:0000313" key="1">
    <source>
        <dbReference type="EMBL" id="WPF88225.1"/>
    </source>
</evidence>
<dbReference type="AlphaFoldDB" id="A0AAF1C564"/>
<dbReference type="InterPro" id="IPR007367">
    <property type="entry name" value="DUF433"/>
</dbReference>
<accession>A0AAF1C564</accession>
<dbReference type="PANTHER" id="PTHR34849:SF3">
    <property type="entry name" value="SSR2962 PROTEIN"/>
    <property type="match status" value="1"/>
</dbReference>
<sequence>MESIERITINPHICHGKPCIRGLRYPVEMILELLSAGMTTEEILLDYEDLELEDILAVLSFATKLTQVKSISLIK</sequence>
<proteinExistence type="predicted"/>
<organism evidence="1">
    <name type="scientific">Cyanobacterium aponinum AL20115</name>
    <dbReference type="NCBI Taxonomy" id="3090662"/>
    <lineage>
        <taxon>Bacteria</taxon>
        <taxon>Bacillati</taxon>
        <taxon>Cyanobacteriota</taxon>
        <taxon>Cyanophyceae</taxon>
        <taxon>Oscillatoriophycideae</taxon>
        <taxon>Chroococcales</taxon>
        <taxon>Geminocystaceae</taxon>
        <taxon>Cyanobacterium</taxon>
    </lineage>
</organism>
<dbReference type="Pfam" id="PF04255">
    <property type="entry name" value="DUF433"/>
    <property type="match status" value="1"/>
</dbReference>
<dbReference type="RefSeq" id="WP_015220810.1">
    <property type="nucleotide sequence ID" value="NZ_CP138348.1"/>
</dbReference>
<name>A0AAF1C564_9CHRO</name>
<dbReference type="Gene3D" id="1.10.10.10">
    <property type="entry name" value="Winged helix-like DNA-binding domain superfamily/Winged helix DNA-binding domain"/>
    <property type="match status" value="1"/>
</dbReference>